<dbReference type="Proteomes" id="UP000255036">
    <property type="component" value="Unassembled WGS sequence"/>
</dbReference>
<protein>
    <submittedName>
        <fullName evidence="5">AMP-binding protein</fullName>
    </submittedName>
</protein>
<dbReference type="PANTHER" id="PTHR43201:SF5">
    <property type="entry name" value="MEDIUM-CHAIN ACYL-COA LIGASE ACSF2, MITOCHONDRIAL"/>
    <property type="match status" value="1"/>
</dbReference>
<dbReference type="PANTHER" id="PTHR43201">
    <property type="entry name" value="ACYL-COA SYNTHETASE"/>
    <property type="match status" value="1"/>
</dbReference>
<dbReference type="Gene3D" id="3.40.50.980">
    <property type="match status" value="2"/>
</dbReference>
<dbReference type="GO" id="GO:0031956">
    <property type="term" value="F:medium-chain fatty acid-CoA ligase activity"/>
    <property type="evidence" value="ECO:0007669"/>
    <property type="project" value="TreeGrafter"/>
</dbReference>
<evidence type="ECO:0000256" key="2">
    <source>
        <dbReference type="ARBA" id="ARBA00022598"/>
    </source>
</evidence>
<dbReference type="InterPro" id="IPR025110">
    <property type="entry name" value="AMP-bd_C"/>
</dbReference>
<evidence type="ECO:0000259" key="3">
    <source>
        <dbReference type="Pfam" id="PF00501"/>
    </source>
</evidence>
<gene>
    <name evidence="5" type="ORF">DWV06_02035</name>
</gene>
<evidence type="ECO:0000313" key="6">
    <source>
        <dbReference type="Proteomes" id="UP000255036"/>
    </source>
</evidence>
<dbReference type="Gene3D" id="2.30.38.10">
    <property type="entry name" value="Luciferase, Domain 3"/>
    <property type="match status" value="1"/>
</dbReference>
<dbReference type="Pfam" id="PF13193">
    <property type="entry name" value="AMP-binding_C"/>
    <property type="match status" value="1"/>
</dbReference>
<sequence length="544" mass="60679">MNQCINLTIGQQLKNTAVQYPNKAGAIFPAESLRMTYKEIEEKSNIVAKALIALGINKGAHIGIWGPNTSNWMLLLFGATKIGAVIVPLITSYKFKELQYIVNQSEIEFLFSMTQFRETDCELITKKFLNNKNEIDKSTYPSLKNVYYIDENPNHLFGDWNDFLNLASNVSDEELKDYASLIKPDDLYSIQYTSGTTSLPKGAMLTQFGALNTSKACADILHLNSTDICCVPLPFSHCFGNILTIMAGIILACPIVYIDNFTPLKVMNTIQNEKCTVVVGVPTMFIAMLNHPSFHEFDFTSLDTCGLGGSLCPVSIMEQISNAFQLENISIGYGLSETASLCTLTEITEAQYYKFHTVGKAIPGIQIKIVDPITLNEVPVNTQGELLVKGYNVMNGYYNKPEENQNAFTKDGWFRTGDIATVDENGFYKIVGRYKDIIIRGGENISPGEVEKTILTLDNVKDVQIIAVPDSTFVDEIAAFIITNDGNEMDASFIKEYVKTNLASYKRPKYIAFVSEFPTTESGKVQKFKLKEYAIELWNLNSDT</sequence>
<dbReference type="GO" id="GO:0006631">
    <property type="term" value="P:fatty acid metabolic process"/>
    <property type="evidence" value="ECO:0007669"/>
    <property type="project" value="TreeGrafter"/>
</dbReference>
<evidence type="ECO:0000259" key="4">
    <source>
        <dbReference type="Pfam" id="PF13193"/>
    </source>
</evidence>
<comment type="caution">
    <text evidence="5">The sequence shown here is derived from an EMBL/GenBank/DDBJ whole genome shotgun (WGS) entry which is preliminary data.</text>
</comment>
<keyword evidence="6" id="KW-1185">Reference proteome</keyword>
<feature type="domain" description="AMP-binding enzyme C-terminal" evidence="4">
    <location>
        <begin position="449"/>
        <end position="524"/>
    </location>
</feature>
<dbReference type="AlphaFoldDB" id="A0A371AYY8"/>
<feature type="domain" description="AMP-dependent synthetase/ligase" evidence="3">
    <location>
        <begin position="14"/>
        <end position="398"/>
    </location>
</feature>
<keyword evidence="2" id="KW-0436">Ligase</keyword>
<dbReference type="InterPro" id="IPR000873">
    <property type="entry name" value="AMP-dep_synth/lig_dom"/>
</dbReference>
<dbReference type="Gene3D" id="3.30.300.30">
    <property type="match status" value="1"/>
</dbReference>
<dbReference type="SUPFAM" id="SSF56801">
    <property type="entry name" value="Acetyl-CoA synthetase-like"/>
    <property type="match status" value="1"/>
</dbReference>
<dbReference type="RefSeq" id="WP_115480524.1">
    <property type="nucleotide sequence ID" value="NZ_QRCT01000010.1"/>
</dbReference>
<evidence type="ECO:0000256" key="1">
    <source>
        <dbReference type="ARBA" id="ARBA00006432"/>
    </source>
</evidence>
<evidence type="ECO:0000313" key="5">
    <source>
        <dbReference type="EMBL" id="RDU24777.1"/>
    </source>
</evidence>
<reference evidence="5 6" key="1">
    <citation type="submission" date="2018-07" db="EMBL/GenBank/DDBJ databases">
        <title>Anaerosacharophilus polymeroproducens gen. nov. sp. nov., an anaerobic bacterium isolated from salt field.</title>
        <authorList>
            <person name="Kim W."/>
            <person name="Yang S.-H."/>
            <person name="Oh J."/>
            <person name="Lee J.-H."/>
            <person name="Kwon K.K."/>
        </authorList>
    </citation>
    <scope>NUCLEOTIDE SEQUENCE [LARGE SCALE GENOMIC DNA]</scope>
    <source>
        <strain evidence="5 6">MCWD5</strain>
    </source>
</reference>
<accession>A0A371AYY8</accession>
<dbReference type="Pfam" id="PF00501">
    <property type="entry name" value="AMP-binding"/>
    <property type="match status" value="1"/>
</dbReference>
<dbReference type="InterPro" id="IPR045851">
    <property type="entry name" value="AMP-bd_C_sf"/>
</dbReference>
<dbReference type="EMBL" id="QRCT01000010">
    <property type="protein sequence ID" value="RDU24777.1"/>
    <property type="molecule type" value="Genomic_DNA"/>
</dbReference>
<proteinExistence type="inferred from homology"/>
<comment type="similarity">
    <text evidence="1">Belongs to the ATP-dependent AMP-binding enzyme family.</text>
</comment>
<dbReference type="OrthoDB" id="9803968at2"/>
<name>A0A371AYY8_9FIRM</name>
<organism evidence="5 6">
    <name type="scientific">Anaerosacchariphilus polymeriproducens</name>
    <dbReference type="NCBI Taxonomy" id="1812858"/>
    <lineage>
        <taxon>Bacteria</taxon>
        <taxon>Bacillati</taxon>
        <taxon>Bacillota</taxon>
        <taxon>Clostridia</taxon>
        <taxon>Lachnospirales</taxon>
        <taxon>Lachnospiraceae</taxon>
        <taxon>Anaerosacchariphilus</taxon>
    </lineage>
</organism>
<dbReference type="FunFam" id="3.30.300.30:FF:000008">
    <property type="entry name" value="2,3-dihydroxybenzoate-AMP ligase"/>
    <property type="match status" value="1"/>
</dbReference>
<dbReference type="PROSITE" id="PS00455">
    <property type="entry name" value="AMP_BINDING"/>
    <property type="match status" value="1"/>
</dbReference>
<dbReference type="InterPro" id="IPR020845">
    <property type="entry name" value="AMP-binding_CS"/>
</dbReference>